<dbReference type="SMART" id="SM00220">
    <property type="entry name" value="S_TKc"/>
    <property type="match status" value="1"/>
</dbReference>
<comment type="catalytic activity">
    <reaction evidence="8">
        <text>L-seryl-[protein] + ATP = O-phospho-L-seryl-[protein] + ADP + H(+)</text>
        <dbReference type="Rhea" id="RHEA:17989"/>
        <dbReference type="Rhea" id="RHEA-COMP:9863"/>
        <dbReference type="Rhea" id="RHEA-COMP:11604"/>
        <dbReference type="ChEBI" id="CHEBI:15378"/>
        <dbReference type="ChEBI" id="CHEBI:29999"/>
        <dbReference type="ChEBI" id="CHEBI:30616"/>
        <dbReference type="ChEBI" id="CHEBI:83421"/>
        <dbReference type="ChEBI" id="CHEBI:456216"/>
        <dbReference type="EC" id="2.7.11.1"/>
    </reaction>
</comment>
<keyword evidence="6" id="KW-0067">ATP-binding</keyword>
<evidence type="ECO:0000256" key="4">
    <source>
        <dbReference type="ARBA" id="ARBA00022741"/>
    </source>
</evidence>
<evidence type="ECO:0000313" key="14">
    <source>
        <dbReference type="Proteomes" id="UP000238415"/>
    </source>
</evidence>
<evidence type="ECO:0000256" key="3">
    <source>
        <dbReference type="ARBA" id="ARBA00022679"/>
    </source>
</evidence>
<dbReference type="Pfam" id="PF03793">
    <property type="entry name" value="PASTA"/>
    <property type="match status" value="3"/>
</dbReference>
<organism evidence="13 14">
    <name type="scientific">Neomoorella humiferrea</name>
    <dbReference type="NCBI Taxonomy" id="676965"/>
    <lineage>
        <taxon>Bacteria</taxon>
        <taxon>Bacillati</taxon>
        <taxon>Bacillota</taxon>
        <taxon>Clostridia</taxon>
        <taxon>Neomoorellales</taxon>
        <taxon>Neomoorellaceae</taxon>
        <taxon>Neomoorella</taxon>
    </lineage>
</organism>
<dbReference type="InterPro" id="IPR005543">
    <property type="entry name" value="PASTA_dom"/>
</dbReference>
<dbReference type="InterPro" id="IPR011009">
    <property type="entry name" value="Kinase-like_dom_sf"/>
</dbReference>
<feature type="domain" description="PASTA" evidence="12">
    <location>
        <begin position="335"/>
        <end position="400"/>
    </location>
</feature>
<dbReference type="NCBIfam" id="NF033483">
    <property type="entry name" value="PknB_PASTA_kin"/>
    <property type="match status" value="1"/>
</dbReference>
<keyword evidence="5 13" id="KW-0418">Kinase</keyword>
<feature type="transmembrane region" description="Helical" evidence="10">
    <location>
        <begin position="306"/>
        <end position="328"/>
    </location>
</feature>
<evidence type="ECO:0000256" key="2">
    <source>
        <dbReference type="ARBA" id="ARBA00022527"/>
    </source>
</evidence>
<keyword evidence="2" id="KW-0723">Serine/threonine-protein kinase</keyword>
<dbReference type="PROSITE" id="PS51178">
    <property type="entry name" value="PASTA"/>
    <property type="match status" value="3"/>
</dbReference>
<keyword evidence="4" id="KW-0547">Nucleotide-binding</keyword>
<keyword evidence="3 13" id="KW-0808">Transferase</keyword>
<proteinExistence type="predicted"/>
<evidence type="ECO:0000256" key="9">
    <source>
        <dbReference type="SAM" id="MobiDB-lite"/>
    </source>
</evidence>
<protein>
    <recommendedName>
        <fullName evidence="1">non-specific serine/threonine protein kinase</fullName>
        <ecNumber evidence="1">2.7.11.1</ecNumber>
    </recommendedName>
</protein>
<sequence length="614" mass="67087">MDKMIGKILEGRYEILDELGGGGMARVYRGQDRLLHRFVTIKILREQFASDQDFLTRFQKEAQAVARLSHPNVVSIYDVGQEDGIHYLIMEYVEGRSLKEVISERGQLPPREAVDIALQICDALEHAHENGIIHRDIKPHNILITRNGRVKVTDFGIAQAASEATMAYGGTMIGSVHYLAPEQARGGLTGPAADIYSFGIVLYEMLTGELPFKGETPVAVAIKHIQETPRPPREINPDVPPALERIVMRALEKEPERRYPSAAALRSDLLAIKGALAEDTFATQVLPVVEDDPPAPEGRPRRRPRVWAWVLTALVFLSLAGAGLWAGFRYYLMVGETVVPGVIGLNESQALDRLATAGLRGQVGSRQYSTEVPAGQVMAQEPAAGEKVRRGRIVVLTVSQGSRLVTVPSVIGLTERDARLRLENEGFRVAADSLKVYNPSIPQGSVVEQNPPGNSKQPEGTEVRLIISKGPEPQLIPAPSLIGKTLTEAQQELAAAKLQQGTITYQRSEEQFAGIVISQDPRPGASILQGSAVNLVVSQGPGPAQKQLGLTIPPAPDDKEHEIRVVVEDAKGSNEVLKRKQQPGQEIQAVITYYGKGTLRVLRDGNLIYERNLP</sequence>
<dbReference type="CDD" id="cd14014">
    <property type="entry name" value="STKc_PknB_like"/>
    <property type="match status" value="1"/>
</dbReference>
<dbReference type="GO" id="GO:0004674">
    <property type="term" value="F:protein serine/threonine kinase activity"/>
    <property type="evidence" value="ECO:0007669"/>
    <property type="project" value="UniProtKB-KW"/>
</dbReference>
<dbReference type="PANTHER" id="PTHR43289:SF34">
    <property type="entry name" value="SERINE_THREONINE-PROTEIN KINASE YBDM-RELATED"/>
    <property type="match status" value="1"/>
</dbReference>
<reference evidence="13 14" key="1">
    <citation type="submission" date="2018-03" db="EMBL/GenBank/DDBJ databases">
        <title>Genome sequence of Moorella humiferrea DSM 23265.</title>
        <authorList>
            <person name="Poehlein A."/>
            <person name="Daniel R."/>
        </authorList>
    </citation>
    <scope>NUCLEOTIDE SEQUENCE [LARGE SCALE GENOMIC DNA]</scope>
    <source>
        <strain evidence="13 14">DSM 23265</strain>
    </source>
</reference>
<feature type="domain" description="PASTA" evidence="12">
    <location>
        <begin position="470"/>
        <end position="539"/>
    </location>
</feature>
<dbReference type="FunFam" id="3.30.200.20:FF:000035">
    <property type="entry name" value="Serine/threonine protein kinase Stk1"/>
    <property type="match status" value="1"/>
</dbReference>
<dbReference type="Gene3D" id="3.30.10.20">
    <property type="match status" value="3"/>
</dbReference>
<feature type="compositionally biased region" description="Polar residues" evidence="9">
    <location>
        <begin position="442"/>
        <end position="458"/>
    </location>
</feature>
<dbReference type="PROSITE" id="PS00108">
    <property type="entry name" value="PROTEIN_KINASE_ST"/>
    <property type="match status" value="1"/>
</dbReference>
<dbReference type="PANTHER" id="PTHR43289">
    <property type="entry name" value="MITOGEN-ACTIVATED PROTEIN KINASE KINASE KINASE 20-RELATED"/>
    <property type="match status" value="1"/>
</dbReference>
<dbReference type="GO" id="GO:0005524">
    <property type="term" value="F:ATP binding"/>
    <property type="evidence" value="ECO:0007669"/>
    <property type="project" value="UniProtKB-KW"/>
</dbReference>
<name>A0A2T0AKT9_9FIRM</name>
<dbReference type="RefSeq" id="WP_170066397.1">
    <property type="nucleotide sequence ID" value="NZ_CP136419.1"/>
</dbReference>
<evidence type="ECO:0000256" key="10">
    <source>
        <dbReference type="SAM" id="Phobius"/>
    </source>
</evidence>
<evidence type="ECO:0000259" key="11">
    <source>
        <dbReference type="PROSITE" id="PS50011"/>
    </source>
</evidence>
<keyword evidence="14" id="KW-1185">Reference proteome</keyword>
<feature type="domain" description="Protein kinase" evidence="11">
    <location>
        <begin position="13"/>
        <end position="270"/>
    </location>
</feature>
<dbReference type="Gene3D" id="1.10.510.10">
    <property type="entry name" value="Transferase(Phosphotransferase) domain 1"/>
    <property type="match status" value="1"/>
</dbReference>
<evidence type="ECO:0000256" key="6">
    <source>
        <dbReference type="ARBA" id="ARBA00022840"/>
    </source>
</evidence>
<evidence type="ECO:0000256" key="1">
    <source>
        <dbReference type="ARBA" id="ARBA00012513"/>
    </source>
</evidence>
<dbReference type="FunFam" id="1.10.510.10:FF:000021">
    <property type="entry name" value="Serine/threonine protein kinase"/>
    <property type="match status" value="1"/>
</dbReference>
<feature type="domain" description="PASTA" evidence="12">
    <location>
        <begin position="401"/>
        <end position="469"/>
    </location>
</feature>
<keyword evidence="10" id="KW-1133">Transmembrane helix</keyword>
<evidence type="ECO:0000256" key="5">
    <source>
        <dbReference type="ARBA" id="ARBA00022777"/>
    </source>
</evidence>
<dbReference type="CDD" id="cd06577">
    <property type="entry name" value="PASTA_pknB"/>
    <property type="match status" value="3"/>
</dbReference>
<dbReference type="PROSITE" id="PS50011">
    <property type="entry name" value="PROTEIN_KINASE_DOM"/>
    <property type="match status" value="1"/>
</dbReference>
<dbReference type="SUPFAM" id="SSF56112">
    <property type="entry name" value="Protein kinase-like (PK-like)"/>
    <property type="match status" value="1"/>
</dbReference>
<evidence type="ECO:0000256" key="8">
    <source>
        <dbReference type="ARBA" id="ARBA00048679"/>
    </source>
</evidence>
<keyword evidence="10" id="KW-0812">Transmembrane</keyword>
<dbReference type="Gene3D" id="3.30.200.20">
    <property type="entry name" value="Phosphorylase Kinase, domain 1"/>
    <property type="match status" value="1"/>
</dbReference>
<evidence type="ECO:0000256" key="7">
    <source>
        <dbReference type="ARBA" id="ARBA00047899"/>
    </source>
</evidence>
<dbReference type="EMBL" id="PVXM01000057">
    <property type="protein sequence ID" value="PRR69189.1"/>
    <property type="molecule type" value="Genomic_DNA"/>
</dbReference>
<accession>A0A2T0AKT9</accession>
<comment type="caution">
    <text evidence="13">The sequence shown here is derived from an EMBL/GenBank/DDBJ whole genome shotgun (WGS) entry which is preliminary data.</text>
</comment>
<feature type="region of interest" description="Disordered" evidence="9">
    <location>
        <begin position="442"/>
        <end position="461"/>
    </location>
</feature>
<evidence type="ECO:0000313" key="13">
    <source>
        <dbReference type="EMBL" id="PRR69189.1"/>
    </source>
</evidence>
<dbReference type="Pfam" id="PF00069">
    <property type="entry name" value="Pkinase"/>
    <property type="match status" value="1"/>
</dbReference>
<dbReference type="InterPro" id="IPR008271">
    <property type="entry name" value="Ser/Thr_kinase_AS"/>
</dbReference>
<dbReference type="GO" id="GO:0106310">
    <property type="term" value="F:protein serine kinase activity"/>
    <property type="evidence" value="ECO:0007669"/>
    <property type="project" value="RHEA"/>
</dbReference>
<gene>
    <name evidence="13" type="primary">prkC</name>
    <name evidence="13" type="ORF">MOHU_24920</name>
</gene>
<dbReference type="SMART" id="SM00740">
    <property type="entry name" value="PASTA"/>
    <property type="match status" value="3"/>
</dbReference>
<dbReference type="InterPro" id="IPR000719">
    <property type="entry name" value="Prot_kinase_dom"/>
</dbReference>
<evidence type="ECO:0000259" key="12">
    <source>
        <dbReference type="PROSITE" id="PS51178"/>
    </source>
</evidence>
<dbReference type="EC" id="2.7.11.1" evidence="1"/>
<comment type="catalytic activity">
    <reaction evidence="7">
        <text>L-threonyl-[protein] + ATP = O-phospho-L-threonyl-[protein] + ADP + H(+)</text>
        <dbReference type="Rhea" id="RHEA:46608"/>
        <dbReference type="Rhea" id="RHEA-COMP:11060"/>
        <dbReference type="Rhea" id="RHEA-COMP:11605"/>
        <dbReference type="ChEBI" id="CHEBI:15378"/>
        <dbReference type="ChEBI" id="CHEBI:30013"/>
        <dbReference type="ChEBI" id="CHEBI:30616"/>
        <dbReference type="ChEBI" id="CHEBI:61977"/>
        <dbReference type="ChEBI" id="CHEBI:456216"/>
        <dbReference type="EC" id="2.7.11.1"/>
    </reaction>
</comment>
<dbReference type="Proteomes" id="UP000238415">
    <property type="component" value="Unassembled WGS sequence"/>
</dbReference>
<keyword evidence="10" id="KW-0472">Membrane</keyword>
<dbReference type="AlphaFoldDB" id="A0A2T0AKT9"/>